<dbReference type="AlphaFoldDB" id="A0A8E2B0Y7"/>
<name>A0A8E2B0Y7_9APHY</name>
<keyword evidence="1" id="KW-1133">Transmembrane helix</keyword>
<organism evidence="2 3">
    <name type="scientific">Obba rivulosa</name>
    <dbReference type="NCBI Taxonomy" id="1052685"/>
    <lineage>
        <taxon>Eukaryota</taxon>
        <taxon>Fungi</taxon>
        <taxon>Dikarya</taxon>
        <taxon>Basidiomycota</taxon>
        <taxon>Agaricomycotina</taxon>
        <taxon>Agaricomycetes</taxon>
        <taxon>Polyporales</taxon>
        <taxon>Gelatoporiaceae</taxon>
        <taxon>Obba</taxon>
    </lineage>
</organism>
<keyword evidence="1" id="KW-0472">Membrane</keyword>
<sequence>MIHACTTLCQPSDDPFILRMQAEVIVLFATLLFGALQHVFRTNLSEYRPPVR</sequence>
<evidence type="ECO:0000313" key="2">
    <source>
        <dbReference type="EMBL" id="OCH91835.1"/>
    </source>
</evidence>
<evidence type="ECO:0000313" key="3">
    <source>
        <dbReference type="Proteomes" id="UP000250043"/>
    </source>
</evidence>
<proteinExistence type="predicted"/>
<gene>
    <name evidence="2" type="ORF">OBBRIDRAFT_791934</name>
</gene>
<keyword evidence="3" id="KW-1185">Reference proteome</keyword>
<dbReference type="EMBL" id="KV722379">
    <property type="protein sequence ID" value="OCH91835.1"/>
    <property type="molecule type" value="Genomic_DNA"/>
</dbReference>
<accession>A0A8E2B0Y7</accession>
<protein>
    <submittedName>
        <fullName evidence="2">Uncharacterized protein</fullName>
    </submittedName>
</protein>
<reference evidence="2 3" key="1">
    <citation type="submission" date="2016-07" db="EMBL/GenBank/DDBJ databases">
        <title>Draft genome of the white-rot fungus Obba rivulosa 3A-2.</title>
        <authorList>
            <consortium name="DOE Joint Genome Institute"/>
            <person name="Miettinen O."/>
            <person name="Riley R."/>
            <person name="Acob R."/>
            <person name="Barry K."/>
            <person name="Cullen D."/>
            <person name="De Vries R."/>
            <person name="Hainaut M."/>
            <person name="Hatakka A."/>
            <person name="Henrissat B."/>
            <person name="Hilden K."/>
            <person name="Kuo R."/>
            <person name="Labutti K."/>
            <person name="Lipzen A."/>
            <person name="Makela M.R."/>
            <person name="Sandor L."/>
            <person name="Spatafora J.W."/>
            <person name="Grigoriev I.V."/>
            <person name="Hibbett D.S."/>
        </authorList>
    </citation>
    <scope>NUCLEOTIDE SEQUENCE [LARGE SCALE GENOMIC DNA]</scope>
    <source>
        <strain evidence="2 3">3A-2</strain>
    </source>
</reference>
<dbReference type="Proteomes" id="UP000250043">
    <property type="component" value="Unassembled WGS sequence"/>
</dbReference>
<evidence type="ECO:0000256" key="1">
    <source>
        <dbReference type="SAM" id="Phobius"/>
    </source>
</evidence>
<feature type="transmembrane region" description="Helical" evidence="1">
    <location>
        <begin position="20"/>
        <end position="40"/>
    </location>
</feature>
<keyword evidence="1" id="KW-0812">Transmembrane</keyword>